<proteinExistence type="predicted"/>
<evidence type="ECO:0000313" key="3">
    <source>
        <dbReference type="Proteomes" id="UP000800096"/>
    </source>
</evidence>
<dbReference type="OrthoDB" id="3799925at2759"/>
<evidence type="ECO:0000313" key="2">
    <source>
        <dbReference type="EMBL" id="KAF1915126.1"/>
    </source>
</evidence>
<evidence type="ECO:0000256" key="1">
    <source>
        <dbReference type="SAM" id="MobiDB-lite"/>
    </source>
</evidence>
<name>A0A6A5QKB2_AMPQU</name>
<feature type="compositionally biased region" description="Low complexity" evidence="1">
    <location>
        <begin position="50"/>
        <end position="59"/>
    </location>
</feature>
<dbReference type="AlphaFoldDB" id="A0A6A5QKB2"/>
<dbReference type="Proteomes" id="UP000800096">
    <property type="component" value="Unassembled WGS sequence"/>
</dbReference>
<feature type="region of interest" description="Disordered" evidence="1">
    <location>
        <begin position="32"/>
        <end position="59"/>
    </location>
</feature>
<accession>A0A6A5QKB2</accession>
<gene>
    <name evidence="2" type="ORF">BDU57DRAFT_576452</name>
</gene>
<keyword evidence="3" id="KW-1185">Reference proteome</keyword>
<sequence>MQKILSKLPSFSVNTTSKHPAATASVHIHTTLFDETPSPSGSENAEPSRQRPSSSPSSRIVAPIATNVTIKHSSAFNSARESGMSKLEQLQFVAMLKGMILEQASLAIVVATDFRVFTARRNKNFPASPTSFRNTAVYVATLIGGCEGGAAVVVERSEECEYLADAMEDLWEKVLTKVGKEADGLKIGEPVHVGDAAFERAESGETLVASER</sequence>
<reference evidence="2" key="1">
    <citation type="journal article" date="2020" name="Stud. Mycol.">
        <title>101 Dothideomycetes genomes: a test case for predicting lifestyles and emergence of pathogens.</title>
        <authorList>
            <person name="Haridas S."/>
            <person name="Albert R."/>
            <person name="Binder M."/>
            <person name="Bloem J."/>
            <person name="Labutti K."/>
            <person name="Salamov A."/>
            <person name="Andreopoulos B."/>
            <person name="Baker S."/>
            <person name="Barry K."/>
            <person name="Bills G."/>
            <person name="Bluhm B."/>
            <person name="Cannon C."/>
            <person name="Castanera R."/>
            <person name="Culley D."/>
            <person name="Daum C."/>
            <person name="Ezra D."/>
            <person name="Gonzalez J."/>
            <person name="Henrissat B."/>
            <person name="Kuo A."/>
            <person name="Liang C."/>
            <person name="Lipzen A."/>
            <person name="Lutzoni F."/>
            <person name="Magnuson J."/>
            <person name="Mondo S."/>
            <person name="Nolan M."/>
            <person name="Ohm R."/>
            <person name="Pangilinan J."/>
            <person name="Park H.-J."/>
            <person name="Ramirez L."/>
            <person name="Alfaro M."/>
            <person name="Sun H."/>
            <person name="Tritt A."/>
            <person name="Yoshinaga Y."/>
            <person name="Zwiers L.-H."/>
            <person name="Turgeon B."/>
            <person name="Goodwin S."/>
            <person name="Spatafora J."/>
            <person name="Crous P."/>
            <person name="Grigoriev I."/>
        </authorList>
    </citation>
    <scope>NUCLEOTIDE SEQUENCE</scope>
    <source>
        <strain evidence="2">HMLAC05119</strain>
    </source>
</reference>
<protein>
    <submittedName>
        <fullName evidence="2">Uncharacterized protein</fullName>
    </submittedName>
</protein>
<organism evidence="2 3">
    <name type="scientific">Ampelomyces quisqualis</name>
    <name type="common">Powdery mildew agent</name>
    <dbReference type="NCBI Taxonomy" id="50730"/>
    <lineage>
        <taxon>Eukaryota</taxon>
        <taxon>Fungi</taxon>
        <taxon>Dikarya</taxon>
        <taxon>Ascomycota</taxon>
        <taxon>Pezizomycotina</taxon>
        <taxon>Dothideomycetes</taxon>
        <taxon>Pleosporomycetidae</taxon>
        <taxon>Pleosporales</taxon>
        <taxon>Pleosporineae</taxon>
        <taxon>Phaeosphaeriaceae</taxon>
        <taxon>Ampelomyces</taxon>
    </lineage>
</organism>
<dbReference type="EMBL" id="ML979136">
    <property type="protein sequence ID" value="KAF1915126.1"/>
    <property type="molecule type" value="Genomic_DNA"/>
</dbReference>